<evidence type="ECO:0000313" key="2">
    <source>
        <dbReference type="Proteomes" id="UP001392437"/>
    </source>
</evidence>
<organism evidence="1 2">
    <name type="scientific">Apiospora kogelbergensis</name>
    <dbReference type="NCBI Taxonomy" id="1337665"/>
    <lineage>
        <taxon>Eukaryota</taxon>
        <taxon>Fungi</taxon>
        <taxon>Dikarya</taxon>
        <taxon>Ascomycota</taxon>
        <taxon>Pezizomycotina</taxon>
        <taxon>Sordariomycetes</taxon>
        <taxon>Xylariomycetidae</taxon>
        <taxon>Amphisphaeriales</taxon>
        <taxon>Apiosporaceae</taxon>
        <taxon>Apiospora</taxon>
    </lineage>
</organism>
<sequence>MKGKTGEERVVQGNEFENKEVEEKNHIEFIRSIPLSTKSDEIVKRSSSQHYDINIKQQQQQAHHF</sequence>
<proteinExistence type="predicted"/>
<dbReference type="Proteomes" id="UP001392437">
    <property type="component" value="Unassembled WGS sequence"/>
</dbReference>
<dbReference type="EMBL" id="JAQQWP010000001">
    <property type="protein sequence ID" value="KAK8132339.1"/>
    <property type="molecule type" value="Genomic_DNA"/>
</dbReference>
<reference evidence="1 2" key="1">
    <citation type="submission" date="2023-01" db="EMBL/GenBank/DDBJ databases">
        <title>Analysis of 21 Apiospora genomes using comparative genomics revels a genus with tremendous synthesis potential of carbohydrate active enzymes and secondary metabolites.</title>
        <authorList>
            <person name="Sorensen T."/>
        </authorList>
    </citation>
    <scope>NUCLEOTIDE SEQUENCE [LARGE SCALE GENOMIC DNA]</scope>
    <source>
        <strain evidence="1 2">CBS 117206</strain>
    </source>
</reference>
<comment type="caution">
    <text evidence="1">The sequence shown here is derived from an EMBL/GenBank/DDBJ whole genome shotgun (WGS) entry which is preliminary data.</text>
</comment>
<protein>
    <submittedName>
        <fullName evidence="1">Uncharacterized protein</fullName>
    </submittedName>
</protein>
<gene>
    <name evidence="1" type="ORF">PG999_000512</name>
</gene>
<accession>A0AAW0RC38</accession>
<dbReference type="AlphaFoldDB" id="A0AAW0RC38"/>
<name>A0AAW0RC38_9PEZI</name>
<evidence type="ECO:0000313" key="1">
    <source>
        <dbReference type="EMBL" id="KAK8132339.1"/>
    </source>
</evidence>
<keyword evidence="2" id="KW-1185">Reference proteome</keyword>